<dbReference type="AlphaFoldDB" id="A0A0C9Y1Y0"/>
<dbReference type="EMBL" id="KN838574">
    <property type="protein sequence ID" value="KIK04017.1"/>
    <property type="molecule type" value="Genomic_DNA"/>
</dbReference>
<evidence type="ECO:0000313" key="1">
    <source>
        <dbReference type="EMBL" id="KIK04017.1"/>
    </source>
</evidence>
<gene>
    <name evidence="1" type="ORF">K443DRAFT_443084</name>
</gene>
<accession>A0A0C9Y1Y0</accession>
<reference evidence="2" key="2">
    <citation type="submission" date="2015-01" db="EMBL/GenBank/DDBJ databases">
        <title>Evolutionary Origins and Diversification of the Mycorrhizal Mutualists.</title>
        <authorList>
            <consortium name="DOE Joint Genome Institute"/>
            <consortium name="Mycorrhizal Genomics Consortium"/>
            <person name="Kohler A."/>
            <person name="Kuo A."/>
            <person name="Nagy L.G."/>
            <person name="Floudas D."/>
            <person name="Copeland A."/>
            <person name="Barry K.W."/>
            <person name="Cichocki N."/>
            <person name="Veneault-Fourrey C."/>
            <person name="LaButti K."/>
            <person name="Lindquist E.A."/>
            <person name="Lipzen A."/>
            <person name="Lundell T."/>
            <person name="Morin E."/>
            <person name="Murat C."/>
            <person name="Riley R."/>
            <person name="Ohm R."/>
            <person name="Sun H."/>
            <person name="Tunlid A."/>
            <person name="Henrissat B."/>
            <person name="Grigoriev I.V."/>
            <person name="Hibbett D.S."/>
            <person name="Martin F."/>
        </authorList>
    </citation>
    <scope>NUCLEOTIDE SEQUENCE [LARGE SCALE GENOMIC DNA]</scope>
    <source>
        <strain evidence="2">LaAM-08-1</strain>
    </source>
</reference>
<sequence>MFVTSPRHRILKSSNQMLFTIRNHQARLKACDWKARRIIKELIQSVLFKWQHSHMSVVWRFMKRGRSRILYMLHGYGAESRFYVNIQS</sequence>
<keyword evidence="2" id="KW-1185">Reference proteome</keyword>
<dbReference type="Proteomes" id="UP000054477">
    <property type="component" value="Unassembled WGS sequence"/>
</dbReference>
<reference evidence="1 2" key="1">
    <citation type="submission" date="2014-04" db="EMBL/GenBank/DDBJ databases">
        <authorList>
            <consortium name="DOE Joint Genome Institute"/>
            <person name="Kuo A."/>
            <person name="Kohler A."/>
            <person name="Nagy L.G."/>
            <person name="Floudas D."/>
            <person name="Copeland A."/>
            <person name="Barry K.W."/>
            <person name="Cichocki N."/>
            <person name="Veneault-Fourrey C."/>
            <person name="LaButti K."/>
            <person name="Lindquist E.A."/>
            <person name="Lipzen A."/>
            <person name="Lundell T."/>
            <person name="Morin E."/>
            <person name="Murat C."/>
            <person name="Sun H."/>
            <person name="Tunlid A."/>
            <person name="Henrissat B."/>
            <person name="Grigoriev I.V."/>
            <person name="Hibbett D.S."/>
            <person name="Martin F."/>
            <person name="Nordberg H.P."/>
            <person name="Cantor M.N."/>
            <person name="Hua S.X."/>
        </authorList>
    </citation>
    <scope>NUCLEOTIDE SEQUENCE [LARGE SCALE GENOMIC DNA]</scope>
    <source>
        <strain evidence="1 2">LaAM-08-1</strain>
    </source>
</reference>
<dbReference type="HOGENOM" id="CLU_2469458_0_0_1"/>
<organism evidence="1 2">
    <name type="scientific">Laccaria amethystina LaAM-08-1</name>
    <dbReference type="NCBI Taxonomy" id="1095629"/>
    <lineage>
        <taxon>Eukaryota</taxon>
        <taxon>Fungi</taxon>
        <taxon>Dikarya</taxon>
        <taxon>Basidiomycota</taxon>
        <taxon>Agaricomycotina</taxon>
        <taxon>Agaricomycetes</taxon>
        <taxon>Agaricomycetidae</taxon>
        <taxon>Agaricales</taxon>
        <taxon>Agaricineae</taxon>
        <taxon>Hydnangiaceae</taxon>
        <taxon>Laccaria</taxon>
    </lineage>
</organism>
<evidence type="ECO:0000313" key="2">
    <source>
        <dbReference type="Proteomes" id="UP000054477"/>
    </source>
</evidence>
<protein>
    <submittedName>
        <fullName evidence="1">Unplaced genomic scaffold K443scaffold_39, whole genome shotgun sequence</fullName>
    </submittedName>
</protein>
<proteinExistence type="predicted"/>
<name>A0A0C9Y1Y0_9AGAR</name>